<dbReference type="Proteomes" id="UP000024635">
    <property type="component" value="Unassembled WGS sequence"/>
</dbReference>
<comment type="caution">
    <text evidence="1">The sequence shown here is derived from an EMBL/GenBank/DDBJ whole genome shotgun (WGS) entry which is preliminary data.</text>
</comment>
<keyword evidence="2" id="KW-1185">Reference proteome</keyword>
<organism evidence="1 2">
    <name type="scientific">Ancylostoma ceylanicum</name>
    <dbReference type="NCBI Taxonomy" id="53326"/>
    <lineage>
        <taxon>Eukaryota</taxon>
        <taxon>Metazoa</taxon>
        <taxon>Ecdysozoa</taxon>
        <taxon>Nematoda</taxon>
        <taxon>Chromadorea</taxon>
        <taxon>Rhabditida</taxon>
        <taxon>Rhabditina</taxon>
        <taxon>Rhabditomorpha</taxon>
        <taxon>Strongyloidea</taxon>
        <taxon>Ancylostomatidae</taxon>
        <taxon>Ancylostomatinae</taxon>
        <taxon>Ancylostoma</taxon>
    </lineage>
</organism>
<gene>
    <name evidence="1" type="primary">Acey_s0180.g757</name>
    <name evidence="1" type="ORF">Y032_0180g757</name>
</gene>
<proteinExistence type="predicted"/>
<name>A0A016SSA8_9BILA</name>
<sequence>SSSNRKNEEVQVSGHELIVPIRQYQDGWLSLI</sequence>
<feature type="non-terminal residue" evidence="1">
    <location>
        <position position="1"/>
    </location>
</feature>
<evidence type="ECO:0000313" key="1">
    <source>
        <dbReference type="EMBL" id="EYB93558.1"/>
    </source>
</evidence>
<dbReference type="EMBL" id="JARK01001516">
    <property type="protein sequence ID" value="EYB93558.1"/>
    <property type="molecule type" value="Genomic_DNA"/>
</dbReference>
<protein>
    <submittedName>
        <fullName evidence="1">Uncharacterized protein</fullName>
    </submittedName>
</protein>
<dbReference type="AlphaFoldDB" id="A0A016SSA8"/>
<evidence type="ECO:0000313" key="2">
    <source>
        <dbReference type="Proteomes" id="UP000024635"/>
    </source>
</evidence>
<accession>A0A016SSA8</accession>
<reference evidence="2" key="1">
    <citation type="journal article" date="2015" name="Nat. Genet.">
        <title>The genome and transcriptome of the zoonotic hookworm Ancylostoma ceylanicum identify infection-specific gene families.</title>
        <authorList>
            <person name="Schwarz E.M."/>
            <person name="Hu Y."/>
            <person name="Antoshechkin I."/>
            <person name="Miller M.M."/>
            <person name="Sternberg P.W."/>
            <person name="Aroian R.V."/>
        </authorList>
    </citation>
    <scope>NUCLEOTIDE SEQUENCE</scope>
    <source>
        <strain evidence="2">HY135</strain>
    </source>
</reference>